<dbReference type="SUPFAM" id="SSF50156">
    <property type="entry name" value="PDZ domain-like"/>
    <property type="match status" value="1"/>
</dbReference>
<comment type="caution">
    <text evidence="5">The sequence shown here is derived from an EMBL/GenBank/DDBJ whole genome shotgun (WGS) entry which is preliminary data.</text>
</comment>
<dbReference type="Pfam" id="PF13180">
    <property type="entry name" value="PDZ_2"/>
    <property type="match status" value="1"/>
</dbReference>
<organism evidence="5 6">
    <name type="scientific">Halosimplex aquaticum</name>
    <dbReference type="NCBI Taxonomy" id="3026162"/>
    <lineage>
        <taxon>Archaea</taxon>
        <taxon>Methanobacteriati</taxon>
        <taxon>Methanobacteriota</taxon>
        <taxon>Stenosarchaea group</taxon>
        <taxon>Halobacteria</taxon>
        <taxon>Halobacteriales</taxon>
        <taxon>Haloarculaceae</taxon>
        <taxon>Halosimplex</taxon>
    </lineage>
</organism>
<dbReference type="RefSeq" id="WP_274323643.1">
    <property type="nucleotide sequence ID" value="NZ_CP118158.1"/>
</dbReference>
<dbReference type="InterPro" id="IPR051201">
    <property type="entry name" value="Chloro_Bact_Ser_Proteases"/>
</dbReference>
<evidence type="ECO:0000313" key="5">
    <source>
        <dbReference type="EMBL" id="MFC7142582.1"/>
    </source>
</evidence>
<dbReference type="EC" id="3.4.21.-" evidence="5"/>
<dbReference type="Proteomes" id="UP001596432">
    <property type="component" value="Unassembled WGS sequence"/>
</dbReference>
<dbReference type="GO" id="GO:0006508">
    <property type="term" value="P:proteolysis"/>
    <property type="evidence" value="ECO:0007669"/>
    <property type="project" value="UniProtKB-KW"/>
</dbReference>
<dbReference type="EMBL" id="JBHTAS010000001">
    <property type="protein sequence ID" value="MFC7142582.1"/>
    <property type="molecule type" value="Genomic_DNA"/>
</dbReference>
<dbReference type="PANTHER" id="PTHR43343">
    <property type="entry name" value="PEPTIDASE S12"/>
    <property type="match status" value="1"/>
</dbReference>
<evidence type="ECO:0000259" key="4">
    <source>
        <dbReference type="Pfam" id="PF13180"/>
    </source>
</evidence>
<evidence type="ECO:0000256" key="3">
    <source>
        <dbReference type="ARBA" id="ARBA00022801"/>
    </source>
</evidence>
<dbReference type="GeneID" id="78822928"/>
<dbReference type="InterPro" id="IPR001478">
    <property type="entry name" value="PDZ"/>
</dbReference>
<evidence type="ECO:0000313" key="6">
    <source>
        <dbReference type="Proteomes" id="UP001596432"/>
    </source>
</evidence>
<dbReference type="InterPro" id="IPR009003">
    <property type="entry name" value="Peptidase_S1_PA"/>
</dbReference>
<feature type="domain" description="PDZ" evidence="4">
    <location>
        <begin position="274"/>
        <end position="379"/>
    </location>
</feature>
<protein>
    <submittedName>
        <fullName evidence="5">S1C family serine protease</fullName>
        <ecNumber evidence="5">3.4.21.-</ecNumber>
    </submittedName>
</protein>
<dbReference type="InterPro" id="IPR036034">
    <property type="entry name" value="PDZ_sf"/>
</dbReference>
<dbReference type="PANTHER" id="PTHR43343:SF3">
    <property type="entry name" value="PROTEASE DO-LIKE 8, CHLOROPLASTIC"/>
    <property type="match status" value="1"/>
</dbReference>
<keyword evidence="3 5" id="KW-0378">Hydrolase</keyword>
<name>A0ABD5Y5R5_9EURY</name>
<proteinExistence type="inferred from homology"/>
<reference evidence="5 6" key="1">
    <citation type="journal article" date="2019" name="Int. J. Syst. Evol. Microbiol.">
        <title>The Global Catalogue of Microorganisms (GCM) 10K type strain sequencing project: providing services to taxonomists for standard genome sequencing and annotation.</title>
        <authorList>
            <consortium name="The Broad Institute Genomics Platform"/>
            <consortium name="The Broad Institute Genome Sequencing Center for Infectious Disease"/>
            <person name="Wu L."/>
            <person name="Ma J."/>
        </authorList>
    </citation>
    <scope>NUCLEOTIDE SEQUENCE [LARGE SCALE GENOMIC DNA]</scope>
    <source>
        <strain evidence="5 6">XZYJT29</strain>
    </source>
</reference>
<comment type="similarity">
    <text evidence="1">Belongs to the peptidase S1C family.</text>
</comment>
<dbReference type="SUPFAM" id="SSF50494">
    <property type="entry name" value="Trypsin-like serine proteases"/>
    <property type="match status" value="1"/>
</dbReference>
<dbReference type="PRINTS" id="PR00834">
    <property type="entry name" value="PROTEASES2C"/>
</dbReference>
<keyword evidence="6" id="KW-1185">Reference proteome</keyword>
<dbReference type="InterPro" id="IPR043504">
    <property type="entry name" value="Peptidase_S1_PA_chymotrypsin"/>
</dbReference>
<evidence type="ECO:0000256" key="1">
    <source>
        <dbReference type="ARBA" id="ARBA00010541"/>
    </source>
</evidence>
<accession>A0ABD5Y5R5</accession>
<dbReference type="Gene3D" id="2.40.10.10">
    <property type="entry name" value="Trypsin-like serine proteases"/>
    <property type="match status" value="2"/>
</dbReference>
<dbReference type="AlphaFoldDB" id="A0ABD5Y5R5"/>
<keyword evidence="2 5" id="KW-0645">Protease</keyword>
<gene>
    <name evidence="5" type="ORF">ACFQMA_22440</name>
</gene>
<dbReference type="Pfam" id="PF13365">
    <property type="entry name" value="Trypsin_2"/>
    <property type="match status" value="1"/>
</dbReference>
<dbReference type="Gene3D" id="2.30.42.10">
    <property type="match status" value="1"/>
</dbReference>
<sequence>MQRTTIAVVLTALLTVTSVGGAMALGAPAGDIAPQSDQPQAAQQQAAQQQSSCDYQSLFDQSIGSVVSVQTASGQGSGFVYQVANATGGANATDTANATDGANATGETYIVTNAHVVSGADTVEIQFEAGEYRTGEVVGRSTYADLAVVSVDDAPDYVEGLEVAATDPDHGEKVAALGNPLGLEETITHGIVSGVNRSLPTDRGFSIPNVIQTDAPISPGNSGGPLVACDGTVVGVNTAGISSQRAENIGFAVSASVIERVVPELLAEGEFEYPYLGVQTTPVTPAVAEANDINRSGGIMVVSTVEGGPASGVLQGATGAEVRNGQQIPIGGDVILSVNGTQIETGEDLGTYLVLNTEPGETVNMTVLRDGEVQQIDVTIGERPEPQGT</sequence>
<dbReference type="GO" id="GO:0008233">
    <property type="term" value="F:peptidase activity"/>
    <property type="evidence" value="ECO:0007669"/>
    <property type="project" value="UniProtKB-KW"/>
</dbReference>
<dbReference type="InterPro" id="IPR001940">
    <property type="entry name" value="Peptidase_S1C"/>
</dbReference>
<evidence type="ECO:0000256" key="2">
    <source>
        <dbReference type="ARBA" id="ARBA00022670"/>
    </source>
</evidence>